<comment type="caution">
    <text evidence="2">The sequence shown here is derived from an EMBL/GenBank/DDBJ whole genome shotgun (WGS) entry which is preliminary data.</text>
</comment>
<organism evidence="2">
    <name type="scientific">Sesamum latifolium</name>
    <dbReference type="NCBI Taxonomy" id="2727402"/>
    <lineage>
        <taxon>Eukaryota</taxon>
        <taxon>Viridiplantae</taxon>
        <taxon>Streptophyta</taxon>
        <taxon>Embryophyta</taxon>
        <taxon>Tracheophyta</taxon>
        <taxon>Spermatophyta</taxon>
        <taxon>Magnoliopsida</taxon>
        <taxon>eudicotyledons</taxon>
        <taxon>Gunneridae</taxon>
        <taxon>Pentapetalae</taxon>
        <taxon>asterids</taxon>
        <taxon>lamiids</taxon>
        <taxon>Lamiales</taxon>
        <taxon>Pedaliaceae</taxon>
        <taxon>Sesamum</taxon>
    </lineage>
</organism>
<reference evidence="2" key="2">
    <citation type="journal article" date="2024" name="Plant">
        <title>Genomic evolution and insights into agronomic trait innovations of Sesamum species.</title>
        <authorList>
            <person name="Miao H."/>
            <person name="Wang L."/>
            <person name="Qu L."/>
            <person name="Liu H."/>
            <person name="Sun Y."/>
            <person name="Le M."/>
            <person name="Wang Q."/>
            <person name="Wei S."/>
            <person name="Zheng Y."/>
            <person name="Lin W."/>
            <person name="Duan Y."/>
            <person name="Cao H."/>
            <person name="Xiong S."/>
            <person name="Wang X."/>
            <person name="Wei L."/>
            <person name="Li C."/>
            <person name="Ma Q."/>
            <person name="Ju M."/>
            <person name="Zhao R."/>
            <person name="Li G."/>
            <person name="Mu C."/>
            <person name="Tian Q."/>
            <person name="Mei H."/>
            <person name="Zhang T."/>
            <person name="Gao T."/>
            <person name="Zhang H."/>
        </authorList>
    </citation>
    <scope>NUCLEOTIDE SEQUENCE</scope>
    <source>
        <strain evidence="2">KEN1</strain>
    </source>
</reference>
<proteinExistence type="predicted"/>
<feature type="compositionally biased region" description="Basic residues" evidence="1">
    <location>
        <begin position="172"/>
        <end position="185"/>
    </location>
</feature>
<evidence type="ECO:0000313" key="2">
    <source>
        <dbReference type="EMBL" id="KAL0411624.1"/>
    </source>
</evidence>
<gene>
    <name evidence="2" type="ORF">Slati_3752100</name>
</gene>
<reference evidence="2" key="1">
    <citation type="submission" date="2020-06" db="EMBL/GenBank/DDBJ databases">
        <authorList>
            <person name="Li T."/>
            <person name="Hu X."/>
            <person name="Zhang T."/>
            <person name="Song X."/>
            <person name="Zhang H."/>
            <person name="Dai N."/>
            <person name="Sheng W."/>
            <person name="Hou X."/>
            <person name="Wei L."/>
        </authorList>
    </citation>
    <scope>NUCLEOTIDE SEQUENCE</scope>
    <source>
        <strain evidence="2">KEN1</strain>
        <tissue evidence="2">Leaf</tissue>
    </source>
</reference>
<dbReference type="EMBL" id="JACGWN010000013">
    <property type="protein sequence ID" value="KAL0411624.1"/>
    <property type="molecule type" value="Genomic_DNA"/>
</dbReference>
<dbReference type="AlphaFoldDB" id="A0AAW2U3B0"/>
<evidence type="ECO:0000256" key="1">
    <source>
        <dbReference type="SAM" id="MobiDB-lite"/>
    </source>
</evidence>
<name>A0AAW2U3B0_9LAMI</name>
<feature type="region of interest" description="Disordered" evidence="1">
    <location>
        <begin position="168"/>
        <end position="202"/>
    </location>
</feature>
<accession>A0AAW2U3B0</accession>
<protein>
    <submittedName>
        <fullName evidence="2">Uncharacterized protein</fullName>
    </submittedName>
</protein>
<feature type="non-terminal residue" evidence="2">
    <location>
        <position position="1"/>
    </location>
</feature>
<sequence>CLPRALQEESTHEERLTFEKWHEDNRKVRSIVLASMTNDIKKQYDRHDDVQSIMLRISQIYAVPDRHIRYATTNAFFGTKIIEGSFVQEHGVKMLSLVEKLKDLKADLAKETYIDVILQSLPPSFDSFIVNYNMNGLDKDLHELINMLVQYEKTIEKSAPSVLIREASTSKAKGKGARRWRRKKGKTESTTTSAQSAPVAPLWAKRKEEGGSAFMDSKRCLH</sequence>
<dbReference type="Pfam" id="PF14223">
    <property type="entry name" value="Retrotran_gag_2"/>
    <property type="match status" value="1"/>
</dbReference>